<protein>
    <submittedName>
        <fullName evidence="1">Uncharacterized protein</fullName>
    </submittedName>
</protein>
<comment type="caution">
    <text evidence="1">The sequence shown here is derived from an EMBL/GenBank/DDBJ whole genome shotgun (WGS) entry which is preliminary data.</text>
</comment>
<gene>
    <name evidence="1" type="ORF">RM445_31695</name>
</gene>
<evidence type="ECO:0000313" key="2">
    <source>
        <dbReference type="Proteomes" id="UP001183202"/>
    </source>
</evidence>
<dbReference type="SUPFAM" id="SSF55486">
    <property type="entry name" value="Metalloproteases ('zincins'), catalytic domain"/>
    <property type="match status" value="1"/>
</dbReference>
<evidence type="ECO:0000313" key="1">
    <source>
        <dbReference type="EMBL" id="MDT0354048.1"/>
    </source>
</evidence>
<name>A0ABU2NJA4_9PSEU</name>
<proteinExistence type="predicted"/>
<dbReference type="EMBL" id="JAVREJ010000066">
    <property type="protein sequence ID" value="MDT0354048.1"/>
    <property type="molecule type" value="Genomic_DNA"/>
</dbReference>
<dbReference type="RefSeq" id="WP_311560556.1">
    <property type="nucleotide sequence ID" value="NZ_JAVREJ010000066.1"/>
</dbReference>
<accession>A0ABU2NJA4</accession>
<keyword evidence="2" id="KW-1185">Reference proteome</keyword>
<organism evidence="1 2">
    <name type="scientific">Pseudonocardia charpentierae</name>
    <dbReference type="NCBI Taxonomy" id="3075545"/>
    <lineage>
        <taxon>Bacteria</taxon>
        <taxon>Bacillati</taxon>
        <taxon>Actinomycetota</taxon>
        <taxon>Actinomycetes</taxon>
        <taxon>Pseudonocardiales</taxon>
        <taxon>Pseudonocardiaceae</taxon>
        <taxon>Pseudonocardia</taxon>
    </lineage>
</organism>
<reference evidence="2" key="1">
    <citation type="submission" date="2023-07" db="EMBL/GenBank/DDBJ databases">
        <title>30 novel species of actinomycetes from the DSMZ collection.</title>
        <authorList>
            <person name="Nouioui I."/>
        </authorList>
    </citation>
    <scope>NUCLEOTIDE SEQUENCE [LARGE SCALE GENOMIC DNA]</scope>
    <source>
        <strain evidence="2">DSM 45834</strain>
    </source>
</reference>
<dbReference type="Proteomes" id="UP001183202">
    <property type="component" value="Unassembled WGS sequence"/>
</dbReference>
<sequence>MGYWEDLGNGVASVASTLGDVAEGVVEVFTETAENVVDGVADAVQDGTNEVTDWLASNGGPVVGAVAHVVGGVAVGVVEGVQDVLGDVLHIVNDVGGIVGSLLRGDLPRLVEELLNLVIDVADLGLDLLRIGTGGYVVAAIVDNFQRADLREFVHNLITERFADHPDLAAILARLNLDTAHWGLAVGARSHVMMLDTGPDGVAKTVRAMHTDGELDLYALAGLLSFDSFSFGRAWTLVRVIDFTGQPALLPVNRAVVARFLDGEDIRLQIFALTPAALHNDLRVARTAFARMGLRLDWNDEFDIPTLGRMTTHEITTPAEYRLNLAGQGRYFQDSGLKEASAPECPVVALAAFRYALNARGEEQYGQASGRELLEGRRADGCTTPRDRTDRCCALVDRTGGTGSGVIYRDFFPHYAARFVLAHEIGHYFGLCHFGHDGVQNLMFSIAGGSNPLDWGLWQYYLHSEPRFTHDDAKNAWRFVMDQMPDCLGRTPATPGGASQRTRVRV</sequence>